<organism evidence="1 2">
    <name type="scientific">Dyella agri</name>
    <dbReference type="NCBI Taxonomy" id="1926869"/>
    <lineage>
        <taxon>Bacteria</taxon>
        <taxon>Pseudomonadati</taxon>
        <taxon>Pseudomonadota</taxon>
        <taxon>Gammaproteobacteria</taxon>
        <taxon>Lysobacterales</taxon>
        <taxon>Rhodanobacteraceae</taxon>
        <taxon>Dyella</taxon>
    </lineage>
</organism>
<evidence type="ECO:0000313" key="2">
    <source>
        <dbReference type="Proteomes" id="UP001620397"/>
    </source>
</evidence>
<accession>A0ABW8KJV4</accession>
<dbReference type="RefSeq" id="WP_404541947.1">
    <property type="nucleotide sequence ID" value="NZ_JADIKL010000012.1"/>
</dbReference>
<dbReference type="EMBL" id="JADIKL010000012">
    <property type="protein sequence ID" value="MFK2932393.1"/>
    <property type="molecule type" value="Genomic_DNA"/>
</dbReference>
<protein>
    <submittedName>
        <fullName evidence="1">Uncharacterized protein</fullName>
    </submittedName>
</protein>
<gene>
    <name evidence="1" type="ORF">ISP14_16540</name>
</gene>
<keyword evidence="2" id="KW-1185">Reference proteome</keyword>
<proteinExistence type="predicted"/>
<dbReference type="Proteomes" id="UP001620397">
    <property type="component" value="Unassembled WGS sequence"/>
</dbReference>
<reference evidence="1 2" key="1">
    <citation type="submission" date="2020-10" db="EMBL/GenBank/DDBJ databases">
        <title>Phylogeny of dyella-like bacteria.</title>
        <authorList>
            <person name="Fu J."/>
        </authorList>
    </citation>
    <scope>NUCLEOTIDE SEQUENCE [LARGE SCALE GENOMIC DNA]</scope>
    <source>
        <strain evidence="1 2">DKC-1</strain>
    </source>
</reference>
<evidence type="ECO:0000313" key="1">
    <source>
        <dbReference type="EMBL" id="MFK2932393.1"/>
    </source>
</evidence>
<name>A0ABW8KJV4_9GAMM</name>
<sequence>MNTAIVPALAALTGSAIGGFTSLGASWLTQMVQFKAQERTAQLGQRQELYRNFIEEASKWYADAYEHDTPEVTNLVGLYAMVSRMRVLSAPSVVEHADLVVRAIIKTYLSPNKTFQDITELLDNRTMDPLSSFSTACREELWGDRRTSS</sequence>
<comment type="caution">
    <text evidence="1">The sequence shown here is derived from an EMBL/GenBank/DDBJ whole genome shotgun (WGS) entry which is preliminary data.</text>
</comment>